<organism evidence="1 2">
    <name type="scientific">Shouchella lonarensis</name>
    <dbReference type="NCBI Taxonomy" id="1464122"/>
    <lineage>
        <taxon>Bacteria</taxon>
        <taxon>Bacillati</taxon>
        <taxon>Bacillota</taxon>
        <taxon>Bacilli</taxon>
        <taxon>Bacillales</taxon>
        <taxon>Bacillaceae</taxon>
        <taxon>Shouchella</taxon>
    </lineage>
</organism>
<dbReference type="RefSeq" id="WP_090776688.1">
    <property type="nucleotide sequence ID" value="NZ_FMYM01000015.1"/>
</dbReference>
<keyword evidence="2" id="KW-1185">Reference proteome</keyword>
<gene>
    <name evidence="1" type="ORF">SAMN05421737_1159</name>
</gene>
<reference evidence="2" key="1">
    <citation type="submission" date="2016-09" db="EMBL/GenBank/DDBJ databases">
        <authorList>
            <person name="Varghese N."/>
            <person name="Submissions S."/>
        </authorList>
    </citation>
    <scope>NUCLEOTIDE SEQUENCE [LARGE SCALE GENOMIC DNA]</scope>
    <source>
        <strain evidence="2">25nlg</strain>
    </source>
</reference>
<dbReference type="STRING" id="1464122.SAMN05421737_1159"/>
<dbReference type="Proteomes" id="UP000242662">
    <property type="component" value="Unassembled WGS sequence"/>
</dbReference>
<dbReference type="SUPFAM" id="SSF53383">
    <property type="entry name" value="PLP-dependent transferases"/>
    <property type="match status" value="1"/>
</dbReference>
<dbReference type="OrthoDB" id="9802328at2"/>
<dbReference type="Pfam" id="PF12897">
    <property type="entry name" value="Asp_aminotransf"/>
    <property type="match status" value="1"/>
</dbReference>
<dbReference type="PANTHER" id="PTHR43799">
    <property type="entry name" value="AMINOTRANSFERASE, PUTATIVE-RELATED"/>
    <property type="match status" value="1"/>
</dbReference>
<evidence type="ECO:0000313" key="1">
    <source>
        <dbReference type="EMBL" id="SDC74989.1"/>
    </source>
</evidence>
<protein>
    <submittedName>
        <fullName evidence="1">Alanine-glyoxylate amino-transferase</fullName>
    </submittedName>
</protein>
<dbReference type="InterPro" id="IPR015422">
    <property type="entry name" value="PyrdxlP-dep_Trfase_small"/>
</dbReference>
<sequence>MDTLHTMNKTGLQEHYHMLKGQFDHFCAQNISLNMARGKPSPAQLDLSMDLLNVLTPKDCLQVENGIDPRNYGGLDGIPEAKGLFAKMFGVRSSQVFVGGNSSLTLMHDRVARAMTHGVEDGCLPWSKLPKVKFLCPVPSYDRHFEICALFGIEMIPIAMTEEGPDIDEIEQLVREDDAIKGMWCVPKYSNPTGITYSDEVVRRLARMQTKARDFRLFWDNAYAVHHLTNTPDELRNIFEDVAGTENENRVYMFASTSKMTFPGAGISAFISSEANITAAKKRFFSVQTIGADKINQLRHVRFFEKVGGIPALMKKHAEILKPKFAEVDRAFTASLAGKGIATWTKPKGGYFVSLNVLDGCAKRVVALAKQAGVTLTTAGATFPYGVDPRDRNIRIAPTYPSMSELEQAMKIICVCVELAAVEKLLAV</sequence>
<dbReference type="CDD" id="cd00609">
    <property type="entry name" value="AAT_like"/>
    <property type="match status" value="1"/>
</dbReference>
<dbReference type="GO" id="GO:0004069">
    <property type="term" value="F:L-aspartate:2-oxoglutarate aminotransferase activity"/>
    <property type="evidence" value="ECO:0007669"/>
    <property type="project" value="InterPro"/>
</dbReference>
<dbReference type="EMBL" id="FMYM01000015">
    <property type="protein sequence ID" value="SDC74989.1"/>
    <property type="molecule type" value="Genomic_DNA"/>
</dbReference>
<dbReference type="Gene3D" id="3.40.640.10">
    <property type="entry name" value="Type I PLP-dependent aspartate aminotransferase-like (Major domain)"/>
    <property type="match status" value="1"/>
</dbReference>
<accession>A0A1G6P4J0</accession>
<name>A0A1G6P4J0_9BACI</name>
<dbReference type="AlphaFoldDB" id="A0A1G6P4J0"/>
<proteinExistence type="predicted"/>
<dbReference type="InterPro" id="IPR015424">
    <property type="entry name" value="PyrdxlP-dep_Trfase"/>
</dbReference>
<dbReference type="InterPro" id="IPR024551">
    <property type="entry name" value="AspAT_Ic"/>
</dbReference>
<dbReference type="Gene3D" id="3.90.1150.10">
    <property type="entry name" value="Aspartate Aminotransferase, domain 1"/>
    <property type="match status" value="1"/>
</dbReference>
<evidence type="ECO:0000313" key="2">
    <source>
        <dbReference type="Proteomes" id="UP000242662"/>
    </source>
</evidence>
<dbReference type="InterPro" id="IPR015421">
    <property type="entry name" value="PyrdxlP-dep_Trfase_major"/>
</dbReference>
<keyword evidence="1" id="KW-0808">Transferase</keyword>
<dbReference type="PANTHER" id="PTHR43799:SF1">
    <property type="entry name" value="ASPARTATE AMINOTRANSFERASE"/>
    <property type="match status" value="1"/>
</dbReference>